<accession>A0AAQ5XQW1</accession>
<keyword evidence="2" id="KW-1185">Reference proteome</keyword>
<dbReference type="Ensembl" id="ENSAOCT00000055415.1">
    <property type="protein sequence ID" value="ENSAOCP00000042036.1"/>
    <property type="gene ID" value="ENSAOCG00000033927.1"/>
</dbReference>
<evidence type="ECO:0000313" key="2">
    <source>
        <dbReference type="Proteomes" id="UP001501940"/>
    </source>
</evidence>
<dbReference type="PANTHER" id="PTHR15249">
    <property type="entry name" value="TRAF FAMILY MEMBER-ASSOCIATED NF-KAPPA-B ACTIVATOR"/>
    <property type="match status" value="1"/>
</dbReference>
<reference evidence="1" key="3">
    <citation type="submission" date="2025-09" db="UniProtKB">
        <authorList>
            <consortium name="Ensembl"/>
        </authorList>
    </citation>
    <scope>IDENTIFICATION</scope>
</reference>
<evidence type="ECO:0000313" key="1">
    <source>
        <dbReference type="Ensembl" id="ENSAOCP00000042036.1"/>
    </source>
</evidence>
<proteinExistence type="predicted"/>
<dbReference type="AlphaFoldDB" id="A0AAQ5XQW1"/>
<reference evidence="1" key="2">
    <citation type="submission" date="2025-08" db="UniProtKB">
        <authorList>
            <consortium name="Ensembl"/>
        </authorList>
    </citation>
    <scope>IDENTIFICATION</scope>
</reference>
<dbReference type="PANTHER" id="PTHR15249:SF0">
    <property type="entry name" value="TRAF FAMILY MEMBER-ASSOCIATED NF-KAPPA-B ACTIVATOR"/>
    <property type="match status" value="1"/>
</dbReference>
<name>A0AAQ5XQW1_AMPOC</name>
<dbReference type="InterPro" id="IPR039669">
    <property type="entry name" value="TANK"/>
</dbReference>
<dbReference type="GeneTree" id="ENSGT00670000099474"/>
<reference evidence="1 2" key="1">
    <citation type="submission" date="2022-01" db="EMBL/GenBank/DDBJ databases">
        <title>A chromosome-scale genome assembly of the false clownfish, Amphiprion ocellaris.</title>
        <authorList>
            <person name="Ryu T."/>
        </authorList>
    </citation>
    <scope>NUCLEOTIDE SEQUENCE [LARGE SCALE GENOMIC DNA]</scope>
</reference>
<organism evidence="1 2">
    <name type="scientific">Amphiprion ocellaris</name>
    <name type="common">Clown anemonefish</name>
    <dbReference type="NCBI Taxonomy" id="80972"/>
    <lineage>
        <taxon>Eukaryota</taxon>
        <taxon>Metazoa</taxon>
        <taxon>Chordata</taxon>
        <taxon>Craniata</taxon>
        <taxon>Vertebrata</taxon>
        <taxon>Euteleostomi</taxon>
        <taxon>Actinopterygii</taxon>
        <taxon>Neopterygii</taxon>
        <taxon>Teleostei</taxon>
        <taxon>Neoteleostei</taxon>
        <taxon>Acanthomorphata</taxon>
        <taxon>Ovalentaria</taxon>
        <taxon>Pomacentridae</taxon>
        <taxon>Amphiprion</taxon>
    </lineage>
</organism>
<evidence type="ECO:0008006" key="3">
    <source>
        <dbReference type="Google" id="ProtNLM"/>
    </source>
</evidence>
<protein>
    <recommendedName>
        <fullName evidence="3">UBZ1-type domain-containing protein</fullName>
    </recommendedName>
</protein>
<dbReference type="Proteomes" id="UP001501940">
    <property type="component" value="Chromosome 5"/>
</dbReference>
<dbReference type="GO" id="GO:0043124">
    <property type="term" value="P:negative regulation of canonical NF-kappaB signal transduction"/>
    <property type="evidence" value="ECO:0007669"/>
    <property type="project" value="InterPro"/>
</dbReference>
<sequence length="179" mass="19718">MEDAYNELYQQFLCLRSLCLRQASLLHQLTAALQKQQGLDMMSIPVQCTREVPVYPLEKPQLLTAATQNPAAQGIILVDTGLWAQQWLSIFNNPSCVHMYSSVFLLCPSLTSSSSPVCLRQAPLTNSPSLAADSMSQPGGPLMSDVALQSHVCEFCQAVFPGDTTTRGEFLRHLYTHVT</sequence>